<dbReference type="GO" id="GO:0016020">
    <property type="term" value="C:membrane"/>
    <property type="evidence" value="ECO:0007669"/>
    <property type="project" value="UniProtKB-SubCell"/>
</dbReference>
<evidence type="ECO:0000256" key="1">
    <source>
        <dbReference type="ARBA" id="ARBA00004141"/>
    </source>
</evidence>
<feature type="transmembrane region" description="Helical" evidence="5">
    <location>
        <begin position="7"/>
        <end position="29"/>
    </location>
</feature>
<evidence type="ECO:0000256" key="3">
    <source>
        <dbReference type="ARBA" id="ARBA00022989"/>
    </source>
</evidence>
<evidence type="ECO:0000256" key="5">
    <source>
        <dbReference type="SAM" id="Phobius"/>
    </source>
</evidence>
<feature type="transmembrane region" description="Helical" evidence="5">
    <location>
        <begin position="139"/>
        <end position="159"/>
    </location>
</feature>
<keyword evidence="2 5" id="KW-0812">Transmembrane</keyword>
<feature type="transmembrane region" description="Helical" evidence="5">
    <location>
        <begin position="98"/>
        <end position="119"/>
    </location>
</feature>
<dbReference type="Pfam" id="PF00822">
    <property type="entry name" value="PMP22_Claudin"/>
    <property type="match status" value="1"/>
</dbReference>
<dbReference type="EnsemblMetazoa" id="CLYHEMT010862.1">
    <property type="protein sequence ID" value="CLYHEMP010862.1"/>
    <property type="gene ID" value="CLYHEMG010862"/>
</dbReference>
<evidence type="ECO:0000256" key="2">
    <source>
        <dbReference type="ARBA" id="ARBA00022692"/>
    </source>
</evidence>
<dbReference type="OrthoDB" id="8678517at2759"/>
<keyword evidence="4 5" id="KW-0472">Membrane</keyword>
<dbReference type="PROSITE" id="PS51257">
    <property type="entry name" value="PROKAR_LIPOPROTEIN"/>
    <property type="match status" value="1"/>
</dbReference>
<dbReference type="Proteomes" id="UP000594262">
    <property type="component" value="Unplaced"/>
</dbReference>
<keyword evidence="7" id="KW-1185">Reference proteome</keyword>
<protein>
    <submittedName>
        <fullName evidence="6">Uncharacterized protein</fullName>
    </submittedName>
</protein>
<organism evidence="6 7">
    <name type="scientific">Clytia hemisphaerica</name>
    <dbReference type="NCBI Taxonomy" id="252671"/>
    <lineage>
        <taxon>Eukaryota</taxon>
        <taxon>Metazoa</taxon>
        <taxon>Cnidaria</taxon>
        <taxon>Hydrozoa</taxon>
        <taxon>Hydroidolina</taxon>
        <taxon>Leptothecata</taxon>
        <taxon>Obeliida</taxon>
        <taxon>Clytiidae</taxon>
        <taxon>Clytia</taxon>
    </lineage>
</organism>
<dbReference type="InterPro" id="IPR004031">
    <property type="entry name" value="PMP22/EMP/MP20/Claudin"/>
</dbReference>
<evidence type="ECO:0000256" key="4">
    <source>
        <dbReference type="ARBA" id="ARBA00023136"/>
    </source>
</evidence>
<name>A0A7M5UJP8_9CNID</name>
<reference evidence="6" key="1">
    <citation type="submission" date="2021-01" db="UniProtKB">
        <authorList>
            <consortium name="EnsemblMetazoa"/>
        </authorList>
    </citation>
    <scope>IDENTIFICATION</scope>
</reference>
<proteinExistence type="predicted"/>
<dbReference type="AlphaFoldDB" id="A0A7M5UJP8"/>
<feature type="transmembrane region" description="Helical" evidence="5">
    <location>
        <begin position="67"/>
        <end position="91"/>
    </location>
</feature>
<sequence>MIDSRNVIFILGSCMVMVLFSVSCGGIGWSSSSLEGVEASIGLWKYCASFEITICKDIPAVPLNWKIIRAFIILAVVSSFVATLTSCLALINSRSFKYAGVWMLLAVCFGLFAVVTFTIDFENEKRSTPANVGSTRYDWAYGLCWAAVGLGILVTAFAVRVGYQEKYAGPPGAQRFGVTIQLK</sequence>
<evidence type="ECO:0000313" key="6">
    <source>
        <dbReference type="EnsemblMetazoa" id="CLYHEMP010862.1"/>
    </source>
</evidence>
<evidence type="ECO:0000313" key="7">
    <source>
        <dbReference type="Proteomes" id="UP000594262"/>
    </source>
</evidence>
<dbReference type="Gene3D" id="1.20.140.150">
    <property type="match status" value="1"/>
</dbReference>
<keyword evidence="3 5" id="KW-1133">Transmembrane helix</keyword>
<accession>A0A7M5UJP8</accession>
<comment type="subcellular location">
    <subcellularLocation>
        <location evidence="1">Membrane</location>
        <topology evidence="1">Multi-pass membrane protein</topology>
    </subcellularLocation>
</comment>